<dbReference type="AlphaFoldDB" id="A0A368GGS8"/>
<evidence type="ECO:0000259" key="2">
    <source>
        <dbReference type="Pfam" id="PF04998"/>
    </source>
</evidence>
<dbReference type="Pfam" id="PF04998">
    <property type="entry name" value="RNA_pol_Rpb1_5"/>
    <property type="match status" value="1"/>
</dbReference>
<feature type="domain" description="RNA polymerase Rpb1" evidence="2">
    <location>
        <begin position="64"/>
        <end position="142"/>
    </location>
</feature>
<dbReference type="EC" id="2.7.7.6" evidence="1"/>
<dbReference type="EMBL" id="JOJR01000193">
    <property type="protein sequence ID" value="RCN42459.1"/>
    <property type="molecule type" value="Genomic_DNA"/>
</dbReference>
<dbReference type="OrthoDB" id="5843797at2759"/>
<dbReference type="GO" id="GO:0006351">
    <property type="term" value="P:DNA-templated transcription"/>
    <property type="evidence" value="ECO:0007669"/>
    <property type="project" value="InterPro"/>
</dbReference>
<sequence>MEDEQKENVRQEKKRSADERVKFVISQSNLIVDYKFDVTSERWCEVVFQLPLGNKSKLDLATIVEKEVEKFIVHQTPGIERCIESEEVVNDVPTKHLQTQGINLEAFFRHADVLDVNAIYSNDLNLILHQYGVEACSRAIVQVCSLFYFL</sequence>
<protein>
    <recommendedName>
        <fullName evidence="1">DNA-directed RNA polymerase</fullName>
        <ecNumber evidence="1">2.7.7.6</ecNumber>
    </recommendedName>
</protein>
<evidence type="ECO:0000256" key="1">
    <source>
        <dbReference type="ARBA" id="ARBA00012418"/>
    </source>
</evidence>
<dbReference type="Proteomes" id="UP000252519">
    <property type="component" value="Unassembled WGS sequence"/>
</dbReference>
<proteinExistence type="predicted"/>
<dbReference type="GO" id="GO:0003899">
    <property type="term" value="F:DNA-directed RNA polymerase activity"/>
    <property type="evidence" value="ECO:0007669"/>
    <property type="project" value="UniProtKB-EC"/>
</dbReference>
<accession>A0A368GGS8</accession>
<evidence type="ECO:0000313" key="4">
    <source>
        <dbReference type="Proteomes" id="UP000252519"/>
    </source>
</evidence>
<gene>
    <name evidence="3" type="ORF">ANCCAN_11567</name>
</gene>
<reference evidence="3 4" key="1">
    <citation type="submission" date="2014-10" db="EMBL/GenBank/DDBJ databases">
        <title>Draft genome of the hookworm Ancylostoma caninum.</title>
        <authorList>
            <person name="Mitreva M."/>
        </authorList>
    </citation>
    <scope>NUCLEOTIDE SEQUENCE [LARGE SCALE GENOMIC DNA]</scope>
    <source>
        <strain evidence="3 4">Baltimore</strain>
    </source>
</reference>
<name>A0A368GGS8_ANCCA</name>
<organism evidence="3 4">
    <name type="scientific">Ancylostoma caninum</name>
    <name type="common">Dog hookworm</name>
    <dbReference type="NCBI Taxonomy" id="29170"/>
    <lineage>
        <taxon>Eukaryota</taxon>
        <taxon>Metazoa</taxon>
        <taxon>Ecdysozoa</taxon>
        <taxon>Nematoda</taxon>
        <taxon>Chromadorea</taxon>
        <taxon>Rhabditida</taxon>
        <taxon>Rhabditina</taxon>
        <taxon>Rhabditomorpha</taxon>
        <taxon>Strongyloidea</taxon>
        <taxon>Ancylostomatidae</taxon>
        <taxon>Ancylostomatinae</taxon>
        <taxon>Ancylostoma</taxon>
    </lineage>
</organism>
<comment type="caution">
    <text evidence="3">The sequence shown here is derived from an EMBL/GenBank/DDBJ whole genome shotgun (WGS) entry which is preliminary data.</text>
</comment>
<dbReference type="SUPFAM" id="SSF64484">
    <property type="entry name" value="beta and beta-prime subunits of DNA dependent RNA-polymerase"/>
    <property type="match status" value="1"/>
</dbReference>
<dbReference type="Gene3D" id="3.30.70.2850">
    <property type="match status" value="1"/>
</dbReference>
<dbReference type="STRING" id="29170.A0A368GGS8"/>
<dbReference type="InterPro" id="IPR007081">
    <property type="entry name" value="RNA_pol_Rpb1_5"/>
</dbReference>
<dbReference type="GO" id="GO:0003677">
    <property type="term" value="F:DNA binding"/>
    <property type="evidence" value="ECO:0007669"/>
    <property type="project" value="InterPro"/>
</dbReference>
<evidence type="ECO:0000313" key="3">
    <source>
        <dbReference type="EMBL" id="RCN42459.1"/>
    </source>
</evidence>
<keyword evidence="4" id="KW-1185">Reference proteome</keyword>